<organism evidence="1 2">
    <name type="scientific">Eumeta variegata</name>
    <name type="common">Bagworm moth</name>
    <name type="synonym">Eumeta japonica</name>
    <dbReference type="NCBI Taxonomy" id="151549"/>
    <lineage>
        <taxon>Eukaryota</taxon>
        <taxon>Metazoa</taxon>
        <taxon>Ecdysozoa</taxon>
        <taxon>Arthropoda</taxon>
        <taxon>Hexapoda</taxon>
        <taxon>Insecta</taxon>
        <taxon>Pterygota</taxon>
        <taxon>Neoptera</taxon>
        <taxon>Endopterygota</taxon>
        <taxon>Lepidoptera</taxon>
        <taxon>Glossata</taxon>
        <taxon>Ditrysia</taxon>
        <taxon>Tineoidea</taxon>
        <taxon>Psychidae</taxon>
        <taxon>Oiketicinae</taxon>
        <taxon>Eumeta</taxon>
    </lineage>
</organism>
<comment type="caution">
    <text evidence="1">The sequence shown here is derived from an EMBL/GenBank/DDBJ whole genome shotgun (WGS) entry which is preliminary data.</text>
</comment>
<dbReference type="Proteomes" id="UP000299102">
    <property type="component" value="Unassembled WGS sequence"/>
</dbReference>
<reference evidence="1 2" key="1">
    <citation type="journal article" date="2019" name="Commun. Biol.">
        <title>The bagworm genome reveals a unique fibroin gene that provides high tensile strength.</title>
        <authorList>
            <person name="Kono N."/>
            <person name="Nakamura H."/>
            <person name="Ohtoshi R."/>
            <person name="Tomita M."/>
            <person name="Numata K."/>
            <person name="Arakawa K."/>
        </authorList>
    </citation>
    <scope>NUCLEOTIDE SEQUENCE [LARGE SCALE GENOMIC DNA]</scope>
</reference>
<name>A0A4C1ZSJ1_EUMVA</name>
<evidence type="ECO:0000313" key="1">
    <source>
        <dbReference type="EMBL" id="GBP89627.1"/>
    </source>
</evidence>
<sequence>MQSPCSMCGVSRKDRCRNSDARERYGLKKDVVTRVEKGVFRWFGHQERTNESRLTTQIYRASMCDGKVGKGCPRISWADHCRSEAANDLSHQCDKHVREWRLKAVSETPYERSTLGSIKKLNSTMVKIDPDTFRF</sequence>
<evidence type="ECO:0000313" key="2">
    <source>
        <dbReference type="Proteomes" id="UP000299102"/>
    </source>
</evidence>
<dbReference type="AlphaFoldDB" id="A0A4C1ZSJ1"/>
<protein>
    <submittedName>
        <fullName evidence="1">Uncharacterized protein</fullName>
    </submittedName>
</protein>
<keyword evidence="2" id="KW-1185">Reference proteome</keyword>
<accession>A0A4C1ZSJ1</accession>
<gene>
    <name evidence="1" type="ORF">EVAR_57266_1</name>
</gene>
<proteinExistence type="predicted"/>
<dbReference type="EMBL" id="BGZK01002014">
    <property type="protein sequence ID" value="GBP89627.1"/>
    <property type="molecule type" value="Genomic_DNA"/>
</dbReference>
<dbReference type="OrthoDB" id="425681at2759"/>